<feature type="domain" description="GGDEF" evidence="1">
    <location>
        <begin position="1276"/>
        <end position="1406"/>
    </location>
</feature>
<proteinExistence type="predicted"/>
<organism evidence="2 3">
    <name type="scientific">Paenibacillus pini JCM 16418</name>
    <dbReference type="NCBI Taxonomy" id="1236976"/>
    <lineage>
        <taxon>Bacteria</taxon>
        <taxon>Bacillati</taxon>
        <taxon>Bacillota</taxon>
        <taxon>Bacilli</taxon>
        <taxon>Bacillales</taxon>
        <taxon>Paenibacillaceae</taxon>
        <taxon>Paenibacillus</taxon>
    </lineage>
</organism>
<reference evidence="2 3" key="1">
    <citation type="journal article" date="2014" name="Genome Announc.">
        <title>Draft Genome Sequence of Paenibacillus pini JCM 16418T, Isolated from the Rhizosphere of Pine Tree.</title>
        <authorList>
            <person name="Yuki M."/>
            <person name="Oshima K."/>
            <person name="Suda W."/>
            <person name="Oshida Y."/>
            <person name="Kitamura K."/>
            <person name="Iida Y."/>
            <person name="Hattori M."/>
            <person name="Ohkuma M."/>
        </authorList>
    </citation>
    <scope>NUCLEOTIDE SEQUENCE [LARGE SCALE GENOMIC DNA]</scope>
    <source>
        <strain evidence="2 3">JCM 16418</strain>
    </source>
</reference>
<dbReference type="GO" id="GO:0043709">
    <property type="term" value="P:cell adhesion involved in single-species biofilm formation"/>
    <property type="evidence" value="ECO:0007669"/>
    <property type="project" value="TreeGrafter"/>
</dbReference>
<dbReference type="GO" id="GO:1902201">
    <property type="term" value="P:negative regulation of bacterial-type flagellum-dependent cell motility"/>
    <property type="evidence" value="ECO:0007669"/>
    <property type="project" value="TreeGrafter"/>
</dbReference>
<dbReference type="Proteomes" id="UP000019364">
    <property type="component" value="Unassembled WGS sequence"/>
</dbReference>
<dbReference type="eggNOG" id="COG3706">
    <property type="taxonomic scope" value="Bacteria"/>
</dbReference>
<dbReference type="InterPro" id="IPR043128">
    <property type="entry name" value="Rev_trsase/Diguanyl_cyclase"/>
</dbReference>
<sequence>MGEADKSILLQIANNDHGTIMTLQPQAWHYFIMSRITARLQHWSSFSEHNPSLRTPRHIDFEGEQIIIQLPALSAKWAPLSELMTEELREQDKALVFASLCRALGTLHHQHFVYGFFASESIYVHLDTMQVCLDVQPFDTTYPFVNHQLEDYPFEWLPLHSRFAIMPRLADIETAGIGLDFLFKNGLPSRLQRISQRLHRHPESVLFLEHIADEVCSIYGISVPASPHFEPSHSSFWLHPAESPLTLSSLRSMQSFLRKGDELTLAVIERDPHIRTRLLRQQTYAVLNSQVFITINCTPIPLSTWRQGIQQIMDSFHHLYPKARGRFRSIYNRLQYLLNHFYSGEDILEDSADWLFDLMRLIFEHLSDEHLYFILEDCHELDSSTLEVFDHFLHKHGSRLPKLHFIISGQDLPKGLKPDKVSQVKMMPSTRRYYQRTLRGALGGADEGIISLAIEEMLKLRIHPSHTHTMLNQWLASGKLVLTSNGWHWQDARSEPPSLNPDEWVELQVRQLQQDDLHQLAVLSSLPTWINLRPIAEANKLDLTLLIPSLLRLVDSGLIEIISWNCLLVPGSVRQALKRIIPESRRTDSEQEAFNLYRNWQPKASSVLLHMAQSIRDRTAEYYYLIRYYRENRSVLMLEQTQSLLADIIELHHSLKRPSSEGWLRKQITTNQQLGDWSAAEKYAKAVYDRTGSDSDQFRLLQIQLMQNKLDLPALKPGLFKYVTDTSKSAHDRAHAFYVLIWYWAKVNLSKDERQILHETYVNELYPNRHQMKREIHLLISTRYAQFLLEFFPEQEEWALSLLSSLEALIEHAGFHTMKLRVYAAYMFHKNMRNARNYILKSIEGAQRLGIHWLVHLSQANGAETAMYVGDIRAFWYHRERASSMNRKDWESLSLESLFLYYCEWNDPEQFAQLVSTRNLEELTPIAKAYWEITRRYLAFQRGEPLLEPALSDGDVQERYFMMALTASAGRYDYSEVTRLWKACIHADGSSPNGIRMMTGWSYRELIRHLHVYQPEEAAFWLKQFRNYISDRGFHLFWPDYYYFSSQLAIRFEQNEEGLSLLDRAIKGYRLQGKKDITDRLEREFQSLIEPSYFNHADPLLQDPKVQFLLRDREAYIRKSMRLLLNLRLSEQLPETPDINKTIEKLIQLLFEYFPVEAIVIDYELRVKQGKQAYTTSGVVHQRMHENYLSTHEYATFYAELYSKSSWRIGIQMHLHHMEHWDKEQLESVLNIVRPHISASVLILEMGVDDLTSLYLRNFFLERMRQEFELSKRCQLDLSVMMIDLDNFRLINEYGHQEGDRVLQEVADVIRYMIGPYAVPGRYGGEEFIVILPKTSGPLAMRIAEQLRRRIEQLSEERPYVVSASIGVSSLSWSDAATPDELIRLADEAEIRAKKTGKNQVIAARQ</sequence>
<dbReference type="Pfam" id="PF00990">
    <property type="entry name" value="GGDEF"/>
    <property type="match status" value="1"/>
</dbReference>
<dbReference type="CDD" id="cd01949">
    <property type="entry name" value="GGDEF"/>
    <property type="match status" value="1"/>
</dbReference>
<evidence type="ECO:0000259" key="1">
    <source>
        <dbReference type="PROSITE" id="PS50887"/>
    </source>
</evidence>
<gene>
    <name evidence="2" type="ORF">JCM16418_3320</name>
</gene>
<accession>W7YE57</accession>
<dbReference type="InterPro" id="IPR050469">
    <property type="entry name" value="Diguanylate_Cyclase"/>
</dbReference>
<dbReference type="GO" id="GO:0052621">
    <property type="term" value="F:diguanylate cyclase activity"/>
    <property type="evidence" value="ECO:0007669"/>
    <property type="project" value="TreeGrafter"/>
</dbReference>
<dbReference type="InterPro" id="IPR000160">
    <property type="entry name" value="GGDEF_dom"/>
</dbReference>
<dbReference type="PANTHER" id="PTHR45138">
    <property type="entry name" value="REGULATORY COMPONENTS OF SENSORY TRANSDUCTION SYSTEM"/>
    <property type="match status" value="1"/>
</dbReference>
<evidence type="ECO:0000313" key="3">
    <source>
        <dbReference type="Proteomes" id="UP000019364"/>
    </source>
</evidence>
<dbReference type="RefSeq" id="WP_052020327.1">
    <property type="nucleotide sequence ID" value="NZ_BAVZ01000010.1"/>
</dbReference>
<dbReference type="NCBIfam" id="TIGR00254">
    <property type="entry name" value="GGDEF"/>
    <property type="match status" value="1"/>
</dbReference>
<comment type="caution">
    <text evidence="2">The sequence shown here is derived from an EMBL/GenBank/DDBJ whole genome shotgun (WGS) entry which is preliminary data.</text>
</comment>
<dbReference type="Gene3D" id="3.30.70.270">
    <property type="match status" value="1"/>
</dbReference>
<dbReference type="STRING" id="1236976.JCM16418_3320"/>
<dbReference type="InterPro" id="IPR029787">
    <property type="entry name" value="Nucleotide_cyclase"/>
</dbReference>
<keyword evidence="3" id="KW-1185">Reference proteome</keyword>
<name>W7YE57_9BACL</name>
<dbReference type="PANTHER" id="PTHR45138:SF9">
    <property type="entry name" value="DIGUANYLATE CYCLASE DGCM-RELATED"/>
    <property type="match status" value="1"/>
</dbReference>
<dbReference type="SUPFAM" id="SSF55073">
    <property type="entry name" value="Nucleotide cyclase"/>
    <property type="match status" value="1"/>
</dbReference>
<dbReference type="GO" id="GO:0005886">
    <property type="term" value="C:plasma membrane"/>
    <property type="evidence" value="ECO:0007669"/>
    <property type="project" value="TreeGrafter"/>
</dbReference>
<dbReference type="SMART" id="SM00267">
    <property type="entry name" value="GGDEF"/>
    <property type="match status" value="1"/>
</dbReference>
<protein>
    <recommendedName>
        <fullName evidence="1">GGDEF domain-containing protein</fullName>
    </recommendedName>
</protein>
<evidence type="ECO:0000313" key="2">
    <source>
        <dbReference type="EMBL" id="GAF09200.1"/>
    </source>
</evidence>
<dbReference type="EMBL" id="BAVZ01000010">
    <property type="protein sequence ID" value="GAF09200.1"/>
    <property type="molecule type" value="Genomic_DNA"/>
</dbReference>
<dbReference type="PROSITE" id="PS50887">
    <property type="entry name" value="GGDEF"/>
    <property type="match status" value="1"/>
</dbReference>